<sequence length="135" mass="14679">MTVDQRIEPNWLDPKDAIAIHDRQLAEHGGGAGVRDSGLLDSALARPVNRWTYGEDDPAALAAAYAFGIARNHPFIDGNKRTAWVIARLFLALNGHELRFSAADAIAMMLDLAAGTLPEDAAADWFRSRLPVTQS</sequence>
<dbReference type="RefSeq" id="WP_121052866.1">
    <property type="nucleotide sequence ID" value="NZ_AP018711.1"/>
</dbReference>
<proteinExistence type="predicted"/>
<dbReference type="Gene3D" id="1.20.120.1870">
    <property type="entry name" value="Fic/DOC protein, Fido domain"/>
    <property type="match status" value="1"/>
</dbReference>
<dbReference type="PROSITE" id="PS51459">
    <property type="entry name" value="FIDO"/>
    <property type="match status" value="1"/>
</dbReference>
<accession>A0AAD1G2C2</accession>
<dbReference type="Proteomes" id="UP000275727">
    <property type="component" value="Chromosome"/>
</dbReference>
<dbReference type="PANTHER" id="PTHR39426:SF1">
    <property type="entry name" value="HOMOLOGY TO DEATH-ON-CURING PROTEIN OF PHAGE P1"/>
    <property type="match status" value="1"/>
</dbReference>
<dbReference type="EMBL" id="AP018711">
    <property type="protein sequence ID" value="BBE35456.1"/>
    <property type="molecule type" value="Genomic_DNA"/>
</dbReference>
<dbReference type="KEGG" id="smic:SmB9_31140"/>
<evidence type="ECO:0000313" key="5">
    <source>
        <dbReference type="Proteomes" id="UP000276029"/>
    </source>
</evidence>
<dbReference type="InterPro" id="IPR003812">
    <property type="entry name" value="Fido"/>
</dbReference>
<dbReference type="PANTHER" id="PTHR39426">
    <property type="entry name" value="HOMOLOGY TO DEATH-ON-CURING PROTEIN OF PHAGE P1"/>
    <property type="match status" value="1"/>
</dbReference>
<evidence type="ECO:0000313" key="2">
    <source>
        <dbReference type="EMBL" id="BBE35456.1"/>
    </source>
</evidence>
<dbReference type="EMBL" id="RBWX01000010">
    <property type="protein sequence ID" value="RKS86441.1"/>
    <property type="molecule type" value="Genomic_DNA"/>
</dbReference>
<evidence type="ECO:0000259" key="1">
    <source>
        <dbReference type="PROSITE" id="PS51459"/>
    </source>
</evidence>
<dbReference type="NCBIfam" id="TIGR01550">
    <property type="entry name" value="DOC_P1"/>
    <property type="match status" value="1"/>
</dbReference>
<gene>
    <name evidence="3" type="ORF">DFR51_3147</name>
    <name evidence="2" type="ORF">SmB9_31140</name>
</gene>
<dbReference type="Proteomes" id="UP000276029">
    <property type="component" value="Unassembled WGS sequence"/>
</dbReference>
<reference evidence="3 5" key="2">
    <citation type="submission" date="2018-10" db="EMBL/GenBank/DDBJ databases">
        <title>Genomic Encyclopedia of Type Strains, Phase IV (KMG-IV): sequencing the most valuable type-strain genomes for metagenomic binning, comparative biology and taxonomic classification.</title>
        <authorList>
            <person name="Goeker M."/>
        </authorList>
    </citation>
    <scope>NUCLEOTIDE SEQUENCE [LARGE SCALE GENOMIC DNA]</scope>
    <source>
        <strain evidence="3 5">DSM 19791</strain>
    </source>
</reference>
<dbReference type="PIRSF" id="PIRSF018297">
    <property type="entry name" value="Doc"/>
    <property type="match status" value="1"/>
</dbReference>
<dbReference type="GO" id="GO:0016301">
    <property type="term" value="F:kinase activity"/>
    <property type="evidence" value="ECO:0007669"/>
    <property type="project" value="InterPro"/>
</dbReference>
<protein>
    <submittedName>
        <fullName evidence="2">Death-on-curing protein</fullName>
    </submittedName>
</protein>
<organism evidence="2 4">
    <name type="scientific">Sphingosinicella microcystinivorans</name>
    <dbReference type="NCBI Taxonomy" id="335406"/>
    <lineage>
        <taxon>Bacteria</taxon>
        <taxon>Pseudomonadati</taxon>
        <taxon>Pseudomonadota</taxon>
        <taxon>Alphaproteobacteria</taxon>
        <taxon>Sphingomonadales</taxon>
        <taxon>Sphingosinicellaceae</taxon>
        <taxon>Sphingosinicella</taxon>
    </lineage>
</organism>
<keyword evidence="5" id="KW-1185">Reference proteome</keyword>
<dbReference type="InterPro" id="IPR053737">
    <property type="entry name" value="Type_II_TA_Toxin"/>
</dbReference>
<dbReference type="SUPFAM" id="SSF140931">
    <property type="entry name" value="Fic-like"/>
    <property type="match status" value="1"/>
</dbReference>
<dbReference type="AlphaFoldDB" id="A0AAD1G2C2"/>
<reference evidence="2 4" key="1">
    <citation type="submission" date="2018-06" db="EMBL/GenBank/DDBJ databases">
        <title>Complete Genome Sequence of the Microcystin-Degrading Bacterium Sphingosinicella microcystinivorans Strain B-9.</title>
        <authorList>
            <person name="Jin H."/>
            <person name="Nishizawa T."/>
            <person name="Guo Y."/>
            <person name="Nishizawa A."/>
            <person name="Park H."/>
            <person name="Kato H."/>
            <person name="Tsuji K."/>
            <person name="Harada K."/>
        </authorList>
    </citation>
    <scope>NUCLEOTIDE SEQUENCE [LARGE SCALE GENOMIC DNA]</scope>
    <source>
        <strain evidence="2 4">B9</strain>
    </source>
</reference>
<evidence type="ECO:0000313" key="4">
    <source>
        <dbReference type="Proteomes" id="UP000275727"/>
    </source>
</evidence>
<dbReference type="InterPro" id="IPR036597">
    <property type="entry name" value="Fido-like_dom_sf"/>
</dbReference>
<evidence type="ECO:0000313" key="3">
    <source>
        <dbReference type="EMBL" id="RKS86441.1"/>
    </source>
</evidence>
<dbReference type="InterPro" id="IPR006440">
    <property type="entry name" value="Doc"/>
</dbReference>
<feature type="domain" description="Fido" evidence="1">
    <location>
        <begin position="12"/>
        <end position="128"/>
    </location>
</feature>
<name>A0AAD1G2C2_SPHMI</name>
<dbReference type="Pfam" id="PF02661">
    <property type="entry name" value="Fic"/>
    <property type="match status" value="1"/>
</dbReference>